<keyword evidence="7" id="KW-0862">Zinc</keyword>
<dbReference type="Gene3D" id="3.40.390.10">
    <property type="entry name" value="Collagenase (Catalytic Domain)"/>
    <property type="match status" value="1"/>
</dbReference>
<dbReference type="SUPFAM" id="SSF55486">
    <property type="entry name" value="Metalloproteases ('zincins'), catalytic domain"/>
    <property type="match status" value="1"/>
</dbReference>
<dbReference type="Pfam" id="PF05572">
    <property type="entry name" value="Peptidase_M43"/>
    <property type="match status" value="1"/>
</dbReference>
<evidence type="ECO:0000256" key="8">
    <source>
        <dbReference type="ARBA" id="ARBA00023049"/>
    </source>
</evidence>
<feature type="chain" id="PRO_5015584482" description="Peptidase M43 pregnancy-associated plasma-A domain-containing protein" evidence="10">
    <location>
        <begin position="22"/>
        <end position="269"/>
    </location>
</feature>
<evidence type="ECO:0000259" key="11">
    <source>
        <dbReference type="Pfam" id="PF05572"/>
    </source>
</evidence>
<keyword evidence="3" id="KW-0645">Protease</keyword>
<dbReference type="OrthoDB" id="536211at2759"/>
<proteinExistence type="inferred from homology"/>
<evidence type="ECO:0000256" key="10">
    <source>
        <dbReference type="SAM" id="SignalP"/>
    </source>
</evidence>
<gene>
    <name evidence="12" type="ORF">BB8028_0002g14300</name>
</gene>
<dbReference type="PANTHER" id="PTHR47466">
    <property type="match status" value="1"/>
</dbReference>
<evidence type="ECO:0000256" key="5">
    <source>
        <dbReference type="ARBA" id="ARBA00022729"/>
    </source>
</evidence>
<reference evidence="12 13" key="1">
    <citation type="submission" date="2016-07" db="EMBL/GenBank/DDBJ databases">
        <title>Comparative genomics of the entomopathogenic fungus Beauveria bassiana.</title>
        <authorList>
            <person name="Valero Jimenez C.A."/>
            <person name="Zwaan B.J."/>
            <person name="Van Kan J.A."/>
            <person name="Takken W."/>
            <person name="Debets A.J."/>
            <person name="Schoustra S.E."/>
            <person name="Koenraadt C.J."/>
        </authorList>
    </citation>
    <scope>NUCLEOTIDE SEQUENCE [LARGE SCALE GENOMIC DNA]</scope>
    <source>
        <strain evidence="12 13">ARSEF 8028</strain>
    </source>
</reference>
<comment type="function">
    <text evidence="1">Secreted metalloproteinase that allows assimilation of proteinaceous substrates.</text>
</comment>
<keyword evidence="8" id="KW-0482">Metalloprotease</keyword>
<dbReference type="EMBL" id="JRHA01000002">
    <property type="protein sequence ID" value="PQK11112.1"/>
    <property type="molecule type" value="Genomic_DNA"/>
</dbReference>
<protein>
    <recommendedName>
        <fullName evidence="11">Peptidase M43 pregnancy-associated plasma-A domain-containing protein</fullName>
    </recommendedName>
</protein>
<evidence type="ECO:0000256" key="4">
    <source>
        <dbReference type="ARBA" id="ARBA00022723"/>
    </source>
</evidence>
<comment type="similarity">
    <text evidence="2">Belongs to the peptidase M43B family.</text>
</comment>
<comment type="caution">
    <text evidence="12">The sequence shown here is derived from an EMBL/GenBank/DDBJ whole genome shotgun (WGS) entry which is preliminary data.</text>
</comment>
<feature type="domain" description="Peptidase M43 pregnancy-associated plasma-A" evidence="11">
    <location>
        <begin position="137"/>
        <end position="263"/>
    </location>
</feature>
<dbReference type="InterPro" id="IPR008754">
    <property type="entry name" value="Peptidase_M43"/>
</dbReference>
<dbReference type="GO" id="GO:0006508">
    <property type="term" value="P:proteolysis"/>
    <property type="evidence" value="ECO:0007669"/>
    <property type="project" value="UniProtKB-KW"/>
</dbReference>
<accession>A0A2S7Y5H2</accession>
<dbReference type="GO" id="GO:0008237">
    <property type="term" value="F:metallopeptidase activity"/>
    <property type="evidence" value="ECO:0007669"/>
    <property type="project" value="UniProtKB-KW"/>
</dbReference>
<organism evidence="12 13">
    <name type="scientific">Beauveria bassiana</name>
    <name type="common">White muscardine disease fungus</name>
    <name type="synonym">Tritirachium shiotae</name>
    <dbReference type="NCBI Taxonomy" id="176275"/>
    <lineage>
        <taxon>Eukaryota</taxon>
        <taxon>Fungi</taxon>
        <taxon>Dikarya</taxon>
        <taxon>Ascomycota</taxon>
        <taxon>Pezizomycotina</taxon>
        <taxon>Sordariomycetes</taxon>
        <taxon>Hypocreomycetidae</taxon>
        <taxon>Hypocreales</taxon>
        <taxon>Cordycipitaceae</taxon>
        <taxon>Beauveria</taxon>
    </lineage>
</organism>
<name>A0A2S7Y5H2_BEABA</name>
<feature type="signal peptide" evidence="10">
    <location>
        <begin position="1"/>
        <end position="21"/>
    </location>
</feature>
<evidence type="ECO:0000313" key="12">
    <source>
        <dbReference type="EMBL" id="PQK11112.1"/>
    </source>
</evidence>
<evidence type="ECO:0000256" key="2">
    <source>
        <dbReference type="ARBA" id="ARBA00008721"/>
    </source>
</evidence>
<evidence type="ECO:0000256" key="9">
    <source>
        <dbReference type="ARBA" id="ARBA00023157"/>
    </source>
</evidence>
<dbReference type="PANTHER" id="PTHR47466:SF1">
    <property type="entry name" value="METALLOPROTEASE MEP1 (AFU_ORTHOLOGUE AFUA_1G07730)-RELATED"/>
    <property type="match status" value="1"/>
</dbReference>
<evidence type="ECO:0000256" key="7">
    <source>
        <dbReference type="ARBA" id="ARBA00022833"/>
    </source>
</evidence>
<dbReference type="GO" id="GO:0046872">
    <property type="term" value="F:metal ion binding"/>
    <property type="evidence" value="ECO:0007669"/>
    <property type="project" value="UniProtKB-KW"/>
</dbReference>
<dbReference type="InterPro" id="IPR024079">
    <property type="entry name" value="MetalloPept_cat_dom_sf"/>
</dbReference>
<keyword evidence="9" id="KW-1015">Disulfide bond</keyword>
<dbReference type="AlphaFoldDB" id="A0A2S7Y5H2"/>
<keyword evidence="6" id="KW-0378">Hydrolase</keyword>
<dbReference type="Proteomes" id="UP000237441">
    <property type="component" value="Unassembled WGS sequence"/>
</dbReference>
<evidence type="ECO:0000256" key="1">
    <source>
        <dbReference type="ARBA" id="ARBA00003174"/>
    </source>
</evidence>
<sequence>MAFKKSLVVAATMAVAAFGAALEGINDCATTEPSAELLAAAKEMASQEAAKAKINTQARDDADTNVPTYLHVIASSKSKSDGYLSKEDVLATVDGMNRDYEGLGFQFDVQEVIHTINTTWAAGEDAMVMKRQLRTGNYKTLNIYFVPKFRANGQCPFPRSVTADSAEFWGDGCTILSKVYDNKQTTTHEVGHWLGLFHTFQGGCDEDNDYVADTPALINEWSCDKNADTCPDMPGKDPVNNFMSYGTCRNEFTPGQVTRMKSMYQKFRA</sequence>
<dbReference type="CDD" id="cd04275">
    <property type="entry name" value="ZnMc_pappalysin_like"/>
    <property type="match status" value="1"/>
</dbReference>
<evidence type="ECO:0000256" key="6">
    <source>
        <dbReference type="ARBA" id="ARBA00022801"/>
    </source>
</evidence>
<keyword evidence="4" id="KW-0479">Metal-binding</keyword>
<keyword evidence="5 10" id="KW-0732">Signal</keyword>
<evidence type="ECO:0000256" key="3">
    <source>
        <dbReference type="ARBA" id="ARBA00022670"/>
    </source>
</evidence>
<evidence type="ECO:0000313" key="13">
    <source>
        <dbReference type="Proteomes" id="UP000237441"/>
    </source>
</evidence>